<dbReference type="InterPro" id="IPR040442">
    <property type="entry name" value="Pyrv_kinase-like_dom_sf"/>
</dbReference>
<dbReference type="PANTHER" id="PTHR42905">
    <property type="entry name" value="PHOSPHOENOLPYRUVATE CARBOXYLASE"/>
    <property type="match status" value="1"/>
</dbReference>
<protein>
    <submittedName>
        <fullName evidence="1">2-methylisocitrate lyase</fullName>
    </submittedName>
</protein>
<dbReference type="Proteomes" id="UP000030002">
    <property type="component" value="Unassembled WGS sequence"/>
</dbReference>
<reference evidence="1 2" key="1">
    <citation type="submission" date="2013-08" db="EMBL/GenBank/DDBJ databases">
        <title>The genome sequence of Knoellia sinensis.</title>
        <authorList>
            <person name="Zhu W."/>
            <person name="Wang G."/>
        </authorList>
    </citation>
    <scope>NUCLEOTIDE SEQUENCE [LARGE SCALE GENOMIC DNA]</scope>
    <source>
        <strain evidence="1 2">KCTC 19936</strain>
    </source>
</reference>
<keyword evidence="2" id="KW-1185">Reference proteome</keyword>
<evidence type="ECO:0000313" key="2">
    <source>
        <dbReference type="Proteomes" id="UP000030002"/>
    </source>
</evidence>
<dbReference type="RefSeq" id="WP_035912561.1">
    <property type="nucleotide sequence ID" value="NZ_AVPJ01000002.1"/>
</dbReference>
<dbReference type="InterPro" id="IPR039556">
    <property type="entry name" value="ICL/PEPM"/>
</dbReference>
<dbReference type="SUPFAM" id="SSF51621">
    <property type="entry name" value="Phosphoenolpyruvate/pyruvate domain"/>
    <property type="match status" value="1"/>
</dbReference>
<evidence type="ECO:0000313" key="1">
    <source>
        <dbReference type="EMBL" id="KGN34299.1"/>
    </source>
</evidence>
<dbReference type="GO" id="GO:0016829">
    <property type="term" value="F:lyase activity"/>
    <property type="evidence" value="ECO:0007669"/>
    <property type="project" value="UniProtKB-KW"/>
</dbReference>
<accession>A0A0A0JBW1</accession>
<dbReference type="OrthoDB" id="9780430at2"/>
<dbReference type="Pfam" id="PF13714">
    <property type="entry name" value="PEP_mutase"/>
    <property type="match status" value="1"/>
</dbReference>
<dbReference type="eggNOG" id="COG2513">
    <property type="taxonomic scope" value="Bacteria"/>
</dbReference>
<proteinExistence type="predicted"/>
<dbReference type="InterPro" id="IPR015813">
    <property type="entry name" value="Pyrv/PenolPyrv_kinase-like_dom"/>
</dbReference>
<dbReference type="EMBL" id="AVPJ01000002">
    <property type="protein sequence ID" value="KGN34299.1"/>
    <property type="molecule type" value="Genomic_DNA"/>
</dbReference>
<keyword evidence="1" id="KW-0456">Lyase</keyword>
<organism evidence="1 2">
    <name type="scientific">Knoellia sinensis KCTC 19936</name>
    <dbReference type="NCBI Taxonomy" id="1385520"/>
    <lineage>
        <taxon>Bacteria</taxon>
        <taxon>Bacillati</taxon>
        <taxon>Actinomycetota</taxon>
        <taxon>Actinomycetes</taxon>
        <taxon>Micrococcales</taxon>
        <taxon>Intrasporangiaceae</taxon>
        <taxon>Knoellia</taxon>
    </lineage>
</organism>
<dbReference type="CDD" id="cd00377">
    <property type="entry name" value="ICL_PEPM"/>
    <property type="match status" value="1"/>
</dbReference>
<dbReference type="AlphaFoldDB" id="A0A0A0JBW1"/>
<comment type="caution">
    <text evidence="1">The sequence shown here is derived from an EMBL/GenBank/DDBJ whole genome shotgun (WGS) entry which is preliminary data.</text>
</comment>
<name>A0A0A0JBW1_9MICO</name>
<dbReference type="STRING" id="1385520.N802_13165"/>
<sequence>MTSLTPFAELHASDLFVMPNAFDAGSAKRLAEAGYPAIATTSHGHAATLGKPDLEVTRDELVAHVALLTSVVDVPVNVDSADCFPREEGGVARTVELLAEAGASGLSIEDYDPVTQAIVSWDEAVARVATVVEVAHAHGIVVTARCESVLYGLGEDPIERLAAYRDAGAEVLFAPLVNDEAGIAAIVALGAPVNFLAAGDHPSVARLRELGVRRVSTGGALTTAAYDAAVAYAQALT</sequence>
<gene>
    <name evidence="1" type="ORF">N802_13165</name>
</gene>
<dbReference type="Gene3D" id="3.20.20.60">
    <property type="entry name" value="Phosphoenolpyruvate-binding domains"/>
    <property type="match status" value="1"/>
</dbReference>
<dbReference type="PANTHER" id="PTHR42905:SF16">
    <property type="entry name" value="CARBOXYPHOSPHONOENOLPYRUVATE PHOSPHONOMUTASE-LIKE PROTEIN (AFU_ORTHOLOGUE AFUA_5G07230)"/>
    <property type="match status" value="1"/>
</dbReference>